<gene>
    <name evidence="1" type="ORF">ACFOZ9_00475</name>
</gene>
<comment type="caution">
    <text evidence="1">The sequence shown here is derived from an EMBL/GenBank/DDBJ whole genome shotgun (WGS) entry which is preliminary data.</text>
</comment>
<evidence type="ECO:0000313" key="2">
    <source>
        <dbReference type="Proteomes" id="UP001595998"/>
    </source>
</evidence>
<dbReference type="SUPFAM" id="SSF56935">
    <property type="entry name" value="Porins"/>
    <property type="match status" value="1"/>
</dbReference>
<reference evidence="2" key="1">
    <citation type="journal article" date="2019" name="Int. J. Syst. Evol. Microbiol.">
        <title>The Global Catalogue of Microorganisms (GCM) 10K type strain sequencing project: providing services to taxonomists for standard genome sequencing and annotation.</title>
        <authorList>
            <consortium name="The Broad Institute Genomics Platform"/>
            <consortium name="The Broad Institute Genome Sequencing Center for Infectious Disease"/>
            <person name="Wu L."/>
            <person name="Ma J."/>
        </authorList>
    </citation>
    <scope>NUCLEOTIDE SEQUENCE [LARGE SCALE GENOMIC DNA]</scope>
    <source>
        <strain evidence="2">CCUG 56029</strain>
    </source>
</reference>
<evidence type="ECO:0000313" key="1">
    <source>
        <dbReference type="EMBL" id="MFC4424666.1"/>
    </source>
</evidence>
<evidence type="ECO:0008006" key="3">
    <source>
        <dbReference type="Google" id="ProtNLM"/>
    </source>
</evidence>
<dbReference type="RefSeq" id="WP_380034940.1">
    <property type="nucleotide sequence ID" value="NZ_JBHSEH010000002.1"/>
</dbReference>
<dbReference type="Gene3D" id="2.60.40.2610">
    <property type="entry name" value="Outer membrane usher protein FimD, plug domain"/>
    <property type="match status" value="1"/>
</dbReference>
<keyword evidence="2" id="KW-1185">Reference proteome</keyword>
<dbReference type="Proteomes" id="UP001595998">
    <property type="component" value="Unassembled WGS sequence"/>
</dbReference>
<dbReference type="EMBL" id="JBHSEH010000002">
    <property type="protein sequence ID" value="MFC4424666.1"/>
    <property type="molecule type" value="Genomic_DNA"/>
</dbReference>
<accession>A0ABV8XGG7</accession>
<proteinExistence type="predicted"/>
<protein>
    <recommendedName>
        <fullName evidence="3">Outer membrane usher protein</fullName>
    </recommendedName>
</protein>
<dbReference type="InterPro" id="IPR042186">
    <property type="entry name" value="FimD_plug_dom"/>
</dbReference>
<organism evidence="1 2">
    <name type="scientific">Deinococcus navajonensis</name>
    <dbReference type="NCBI Taxonomy" id="309884"/>
    <lineage>
        <taxon>Bacteria</taxon>
        <taxon>Thermotogati</taxon>
        <taxon>Deinococcota</taxon>
        <taxon>Deinococci</taxon>
        <taxon>Deinococcales</taxon>
        <taxon>Deinococcaceae</taxon>
        <taxon>Deinococcus</taxon>
    </lineage>
</organism>
<sequence length="728" mass="76087">MGALLTLGTAALAGAAECDLPEELLGVRVGQVSRGTFVVRVQHEGERVQGALVPPEVLRGGERSYVAGEVTCDGVTYVRLQPELRLTYLQDTQELRIAPAFARLGQREIDLRQALRHPDYPVLPSLGVDFGARASAGYDLRGGNEAVSGFPLALGPAQAYVGVGGSRQGLSGYVGVLYDRDSDQRSAVQLRATAEYAVTPELTLQAGYHAAAGVAQPEFTASEFVGVSARYRRDAVRVAPRIELQLENPSAITVYVNNVRLGQVEAPAGEVSLRNVPLEPQAHNTVVLLIEDETGFHQKTLEVPADVGLQGGGLSANFSLGRNAGLWVGSAAAQYAVNPGLGVAAQARGSSNGAFSVGAQVRLMGPAGAGLAGSAGVLVSRAVPVLDERSPPVQTTLSASADLVRGPLNVSAALAVPLTQFSASTLNLRASYNAAPWFVSARLGSALTRDSWLVEAGLTRLINDRSSATLTASAFPEGWRAQLSAQYRFSPKFQVSAGLGAAPGTLSPRVSVAYQPDPTQAMTLNADLGDVTATYALTRGVDLGVQVSTRGAAAQVRGALTSLDGRPQLVSGLSQRGLLVRTGVPGIPVLVNGSAGAVTNARGELLITQVPAGEPVLIRVNPRDLPLGVSIGSVELEVLPSMSGLTVVDWRENFKVSTFVRFYWTAAEVAASADLYLNGERIPLDDDGYGLVPQNAQVRNGDLRGAGDRRCTVRITPGVQEVTCAPGS</sequence>
<name>A0ABV8XGG7_9DEIO</name>